<feature type="domain" description="TRAF-type" evidence="5">
    <location>
        <begin position="3"/>
        <end position="30"/>
    </location>
</feature>
<keyword evidence="2" id="KW-0863">Zinc-finger</keyword>
<dbReference type="EMBL" id="JARKHS020030077">
    <property type="protein sequence ID" value="KAK8762471.1"/>
    <property type="molecule type" value="Genomic_DNA"/>
</dbReference>
<evidence type="ECO:0000256" key="2">
    <source>
        <dbReference type="ARBA" id="ARBA00022771"/>
    </source>
</evidence>
<dbReference type="AlphaFoldDB" id="A0AAQ4DJ31"/>
<keyword evidence="1" id="KW-0479">Metal-binding</keyword>
<evidence type="ECO:0000256" key="4">
    <source>
        <dbReference type="SAM" id="Coils"/>
    </source>
</evidence>
<evidence type="ECO:0000259" key="5">
    <source>
        <dbReference type="Pfam" id="PF02176"/>
    </source>
</evidence>
<accession>A0AAQ4DJ31</accession>
<sequence length="188" mass="21489">MDVCPNKPVKCPYQQFGCNIQLSNKEMEDHLRSPSHVALLVGRILNLEAQNQTPQERKGASRSSKAPLLAPKTSLVLHFKRNKHPFQLPTRLNAANMETCGRCREEVYFKSMKMHAEEFCERRLLSCPYCESGVEARNLEASIQQMEQQVGHANVLKAHIEELKMEVQELRAENDVLKKAVYDIEVAQ</sequence>
<evidence type="ECO:0000256" key="1">
    <source>
        <dbReference type="ARBA" id="ARBA00022723"/>
    </source>
</evidence>
<reference evidence="6 7" key="1">
    <citation type="journal article" date="2023" name="Arcadia Sci">
        <title>De novo assembly of a long-read Amblyomma americanum tick genome.</title>
        <authorList>
            <person name="Chou S."/>
            <person name="Poskanzer K.E."/>
            <person name="Rollins M."/>
            <person name="Thuy-Boun P.S."/>
        </authorList>
    </citation>
    <scope>NUCLEOTIDE SEQUENCE [LARGE SCALE GENOMIC DNA]</scope>
    <source>
        <strain evidence="6">F_SG_1</strain>
        <tissue evidence="6">Salivary glands</tissue>
    </source>
</reference>
<dbReference type="Proteomes" id="UP001321473">
    <property type="component" value="Unassembled WGS sequence"/>
</dbReference>
<keyword evidence="4" id="KW-0175">Coiled coil</keyword>
<keyword evidence="7" id="KW-1185">Reference proteome</keyword>
<dbReference type="GO" id="GO:0008270">
    <property type="term" value="F:zinc ion binding"/>
    <property type="evidence" value="ECO:0007669"/>
    <property type="project" value="UniProtKB-KW"/>
</dbReference>
<feature type="non-terminal residue" evidence="6">
    <location>
        <position position="188"/>
    </location>
</feature>
<name>A0AAQ4DJ31_AMBAM</name>
<comment type="caution">
    <text evidence="6">The sequence shown here is derived from an EMBL/GenBank/DDBJ whole genome shotgun (WGS) entry which is preliminary data.</text>
</comment>
<organism evidence="6 7">
    <name type="scientific">Amblyomma americanum</name>
    <name type="common">Lone star tick</name>
    <dbReference type="NCBI Taxonomy" id="6943"/>
    <lineage>
        <taxon>Eukaryota</taxon>
        <taxon>Metazoa</taxon>
        <taxon>Ecdysozoa</taxon>
        <taxon>Arthropoda</taxon>
        <taxon>Chelicerata</taxon>
        <taxon>Arachnida</taxon>
        <taxon>Acari</taxon>
        <taxon>Parasitiformes</taxon>
        <taxon>Ixodida</taxon>
        <taxon>Ixodoidea</taxon>
        <taxon>Ixodidae</taxon>
        <taxon>Amblyomminae</taxon>
        <taxon>Amblyomma</taxon>
    </lineage>
</organism>
<dbReference type="SUPFAM" id="SSF49599">
    <property type="entry name" value="TRAF domain-like"/>
    <property type="match status" value="1"/>
</dbReference>
<proteinExistence type="predicted"/>
<evidence type="ECO:0000313" key="7">
    <source>
        <dbReference type="Proteomes" id="UP001321473"/>
    </source>
</evidence>
<dbReference type="InterPro" id="IPR001293">
    <property type="entry name" value="Znf_TRAF"/>
</dbReference>
<evidence type="ECO:0000256" key="3">
    <source>
        <dbReference type="ARBA" id="ARBA00022833"/>
    </source>
</evidence>
<feature type="coiled-coil region" evidence="4">
    <location>
        <begin position="136"/>
        <end position="180"/>
    </location>
</feature>
<evidence type="ECO:0000313" key="6">
    <source>
        <dbReference type="EMBL" id="KAK8762471.1"/>
    </source>
</evidence>
<dbReference type="Pfam" id="PF02176">
    <property type="entry name" value="zf-TRAF"/>
    <property type="match status" value="1"/>
</dbReference>
<gene>
    <name evidence="6" type="ORF">V5799_026262</name>
</gene>
<dbReference type="Gene3D" id="3.30.40.10">
    <property type="entry name" value="Zinc/RING finger domain, C3HC4 (zinc finger)"/>
    <property type="match status" value="2"/>
</dbReference>
<protein>
    <recommendedName>
        <fullName evidence="5">TRAF-type domain-containing protein</fullName>
    </recommendedName>
</protein>
<keyword evidence="3" id="KW-0862">Zinc</keyword>
<dbReference type="InterPro" id="IPR013083">
    <property type="entry name" value="Znf_RING/FYVE/PHD"/>
</dbReference>